<gene>
    <name evidence="1" type="ORF">RHMOL_Rhmol05G0134300</name>
</gene>
<name>A0ACC0NNG4_RHOML</name>
<sequence>MKIIWRRGFLRLVLVGGILWMFLILTVLLFHVWSCQSSLAFLSDLSSVMVSDNGSTLFAPCAAMCNRGSRVLIMLDTMGLVPKPPHRCLIPVADDPDKIVIPKRRTPSEVVEQLTYITEDVVGNNGSSPPPVFGGHQSWLQRDESFELKSSMKVHCGFMRGGGAEMAPKDIRYAKNCRFVVASGIFDGYDTPHQPSDVSPRSQKLFCFLMVVDEISINFIKKNVTVREDKDGGQWVGIWRLIVLKNPPYDEPRRNGKVPKILTHRLFPEAQYSIWIDGKMELMVDPLLILERYLWRGKHTFAIAQHKHHRSIYEEADANKRRKRYARPLIDLHMKIYHHEGMEPWSPMKNTISDVPEGAIIIREHTALNDLFSCLWFNEVNLFTPRDQLSFGYVVYRLGGVFKFFMFPNCEYNSLFVLHPHTREHSSKVEWVKSLDEFKGNNSDLKESRGGLGLWTPYPGNLSSVVLPAVSRTSKAG</sequence>
<dbReference type="EMBL" id="CM046392">
    <property type="protein sequence ID" value="KAI8554928.1"/>
    <property type="molecule type" value="Genomic_DNA"/>
</dbReference>
<proteinExistence type="predicted"/>
<dbReference type="Proteomes" id="UP001062846">
    <property type="component" value="Chromosome 5"/>
</dbReference>
<keyword evidence="2" id="KW-1185">Reference proteome</keyword>
<protein>
    <submittedName>
        <fullName evidence="1">Uncharacterized protein</fullName>
    </submittedName>
</protein>
<evidence type="ECO:0000313" key="2">
    <source>
        <dbReference type="Proteomes" id="UP001062846"/>
    </source>
</evidence>
<evidence type="ECO:0000313" key="1">
    <source>
        <dbReference type="EMBL" id="KAI8554928.1"/>
    </source>
</evidence>
<accession>A0ACC0NNG4</accession>
<reference evidence="1" key="1">
    <citation type="submission" date="2022-02" db="EMBL/GenBank/DDBJ databases">
        <title>Plant Genome Project.</title>
        <authorList>
            <person name="Zhang R.-G."/>
        </authorList>
    </citation>
    <scope>NUCLEOTIDE SEQUENCE</scope>
    <source>
        <strain evidence="1">AT1</strain>
    </source>
</reference>
<comment type="caution">
    <text evidence="1">The sequence shown here is derived from an EMBL/GenBank/DDBJ whole genome shotgun (WGS) entry which is preliminary data.</text>
</comment>
<organism evidence="1 2">
    <name type="scientific">Rhododendron molle</name>
    <name type="common">Chinese azalea</name>
    <name type="synonym">Azalea mollis</name>
    <dbReference type="NCBI Taxonomy" id="49168"/>
    <lineage>
        <taxon>Eukaryota</taxon>
        <taxon>Viridiplantae</taxon>
        <taxon>Streptophyta</taxon>
        <taxon>Embryophyta</taxon>
        <taxon>Tracheophyta</taxon>
        <taxon>Spermatophyta</taxon>
        <taxon>Magnoliopsida</taxon>
        <taxon>eudicotyledons</taxon>
        <taxon>Gunneridae</taxon>
        <taxon>Pentapetalae</taxon>
        <taxon>asterids</taxon>
        <taxon>Ericales</taxon>
        <taxon>Ericaceae</taxon>
        <taxon>Ericoideae</taxon>
        <taxon>Rhodoreae</taxon>
        <taxon>Rhododendron</taxon>
    </lineage>
</organism>